<sequence>MKKILTLFFIIVSLGAYLYAEEQPDLSFKDINGTTIQIKGSELGLDIPSLKGKVVFLEFFGHRCPPCLKSIPHLIDLQTKYKDKLAIVSVEVQGMNEEALKDFVFEKGINYTVTTEQNARILVNYIAARAEWSGSIPFMVAMDTKGDVQFVQVGMIPQDYLENLIAQLSK</sequence>
<dbReference type="Pfam" id="PF08534">
    <property type="entry name" value="Redoxin"/>
    <property type="match status" value="1"/>
</dbReference>
<accession>A0ABT7R0U5</accession>
<dbReference type="PANTHER" id="PTHR42852:SF13">
    <property type="entry name" value="PROTEIN DIPZ"/>
    <property type="match status" value="1"/>
</dbReference>
<name>A0ABT7R0U5_9BACT</name>
<evidence type="ECO:0000313" key="2">
    <source>
        <dbReference type="EMBL" id="MDM5272714.1"/>
    </source>
</evidence>
<reference evidence="2" key="1">
    <citation type="submission" date="2023-01" db="EMBL/GenBank/DDBJ databases">
        <title>Sulfurovum sp. zt1-1 genome assembly.</title>
        <authorList>
            <person name="Wang J."/>
        </authorList>
    </citation>
    <scope>NUCLEOTIDE SEQUENCE</scope>
    <source>
        <strain evidence="2">Zt1-1</strain>
    </source>
</reference>
<comment type="caution">
    <text evidence="2">The sequence shown here is derived from an EMBL/GenBank/DDBJ whole genome shotgun (WGS) entry which is preliminary data.</text>
</comment>
<keyword evidence="3" id="KW-1185">Reference proteome</keyword>
<dbReference type="EMBL" id="JAQIBD010000005">
    <property type="protein sequence ID" value="MDM5272714.1"/>
    <property type="molecule type" value="Genomic_DNA"/>
</dbReference>
<feature type="domain" description="Thioredoxin" evidence="1">
    <location>
        <begin position="17"/>
        <end position="170"/>
    </location>
</feature>
<evidence type="ECO:0000259" key="1">
    <source>
        <dbReference type="PROSITE" id="PS51352"/>
    </source>
</evidence>
<dbReference type="InterPro" id="IPR036249">
    <property type="entry name" value="Thioredoxin-like_sf"/>
</dbReference>
<gene>
    <name evidence="2" type="ORF">PGH07_11070</name>
</gene>
<dbReference type="Proteomes" id="UP001169069">
    <property type="component" value="Unassembled WGS sequence"/>
</dbReference>
<dbReference type="PROSITE" id="PS51352">
    <property type="entry name" value="THIOREDOXIN_2"/>
    <property type="match status" value="1"/>
</dbReference>
<proteinExistence type="predicted"/>
<dbReference type="Gene3D" id="3.40.30.10">
    <property type="entry name" value="Glutaredoxin"/>
    <property type="match status" value="1"/>
</dbReference>
<dbReference type="SUPFAM" id="SSF52833">
    <property type="entry name" value="Thioredoxin-like"/>
    <property type="match status" value="1"/>
</dbReference>
<evidence type="ECO:0000313" key="3">
    <source>
        <dbReference type="Proteomes" id="UP001169069"/>
    </source>
</evidence>
<dbReference type="InterPro" id="IPR013740">
    <property type="entry name" value="Redoxin"/>
</dbReference>
<dbReference type="PANTHER" id="PTHR42852">
    <property type="entry name" value="THIOL:DISULFIDE INTERCHANGE PROTEIN DSBE"/>
    <property type="match status" value="1"/>
</dbReference>
<dbReference type="CDD" id="cd02966">
    <property type="entry name" value="TlpA_like_family"/>
    <property type="match status" value="1"/>
</dbReference>
<dbReference type="InterPro" id="IPR050553">
    <property type="entry name" value="Thioredoxin_ResA/DsbE_sf"/>
</dbReference>
<dbReference type="RefSeq" id="WP_289414557.1">
    <property type="nucleotide sequence ID" value="NZ_JAQIBD010000005.1"/>
</dbReference>
<protein>
    <submittedName>
        <fullName evidence="2">TlpA disulfide reductase family protein</fullName>
    </submittedName>
</protein>
<dbReference type="InterPro" id="IPR013766">
    <property type="entry name" value="Thioredoxin_domain"/>
</dbReference>
<organism evidence="2 3">
    <name type="scientific">Sulfurovum zhangzhouensis</name>
    <dbReference type="NCBI Taxonomy" id="3019067"/>
    <lineage>
        <taxon>Bacteria</taxon>
        <taxon>Pseudomonadati</taxon>
        <taxon>Campylobacterota</taxon>
        <taxon>Epsilonproteobacteria</taxon>
        <taxon>Campylobacterales</taxon>
        <taxon>Sulfurovaceae</taxon>
        <taxon>Sulfurovum</taxon>
    </lineage>
</organism>